<evidence type="ECO:0000256" key="6">
    <source>
        <dbReference type="ARBA" id="ARBA00022695"/>
    </source>
</evidence>
<dbReference type="GO" id="GO:0003899">
    <property type="term" value="F:DNA-directed RNA polymerase activity"/>
    <property type="evidence" value="ECO:0007669"/>
    <property type="project" value="UniProtKB-UniRule"/>
</dbReference>
<dbReference type="Proteomes" id="UP000634206">
    <property type="component" value="Unassembled WGS sequence"/>
</dbReference>
<dbReference type="SUPFAM" id="SSF56553">
    <property type="entry name" value="Insert subdomain of RNA polymerase alpha subunit"/>
    <property type="match status" value="1"/>
</dbReference>
<evidence type="ECO:0000256" key="2">
    <source>
        <dbReference type="ARBA" id="ARBA00012418"/>
    </source>
</evidence>
<protein>
    <recommendedName>
        <fullName evidence="3 11">DNA-directed RNA polymerase subunit alpha</fullName>
        <shortName evidence="11">RNAP subunit alpha</shortName>
        <ecNumber evidence="2 11">2.7.7.6</ecNumber>
    </recommendedName>
    <alternativeName>
        <fullName evidence="9 11">RNA polymerase subunit alpha</fullName>
    </alternativeName>
    <alternativeName>
        <fullName evidence="8 11">Transcriptase subunit alpha</fullName>
    </alternativeName>
</protein>
<name>A0AAE2VBK5_9BACT</name>
<evidence type="ECO:0000256" key="11">
    <source>
        <dbReference type="HAMAP-Rule" id="MF_00059"/>
    </source>
</evidence>
<dbReference type="SUPFAM" id="SSF55257">
    <property type="entry name" value="RBP11-like subunits of RNA polymerase"/>
    <property type="match status" value="1"/>
</dbReference>
<dbReference type="GO" id="GO:0000428">
    <property type="term" value="C:DNA-directed RNA polymerase complex"/>
    <property type="evidence" value="ECO:0007669"/>
    <property type="project" value="UniProtKB-KW"/>
</dbReference>
<sequence>MSEETNNTIETTEEETSTAFKLDRFELPSRLTKNEDTESETYAQFTAEPFEGGYGHTIGNSLRRVLLSSLEGAAITSVRIAGVQHEFSSLPGCVEDVTDVILNLKKVKFKHHGKEPRVLTIKLEKEGVITAADINDDNMYEVVNKDQIICHLDRKVKFDCEFEVKVGRGFNTGDENKRKDMPIGVIAIDSIFSPVVRVKYAVEATRVGQMTDYDKLVLDVWTDGRVDPSDALLQASAILRHHLDVFVNYDENAVDFEEAPAEQSEENAALKKLLNMSVNEIELSVRAANCLNNANITTVGQLATKTEAEMLKYRNFGKKSLNEIKEKLVELGLGLGMNIDPSLLTGSLPSVAAPRLGAEEEAPVGLADLIAQNLND</sequence>
<dbReference type="GO" id="GO:0003677">
    <property type="term" value="F:DNA binding"/>
    <property type="evidence" value="ECO:0007669"/>
    <property type="project" value="UniProtKB-UniRule"/>
</dbReference>
<comment type="domain">
    <text evidence="11">The N-terminal domain is essential for RNAP assembly and basal transcription, whereas the C-terminal domain is involved in interaction with transcriptional regulators and with upstream promoter elements.</text>
</comment>
<evidence type="ECO:0000256" key="7">
    <source>
        <dbReference type="ARBA" id="ARBA00023163"/>
    </source>
</evidence>
<dbReference type="InterPro" id="IPR011260">
    <property type="entry name" value="RNAP_asu_C"/>
</dbReference>
<comment type="function">
    <text evidence="11">DNA-dependent RNA polymerase catalyzes the transcription of DNA into RNA using the four ribonucleoside triphosphates as substrates.</text>
</comment>
<dbReference type="Pfam" id="PF03118">
    <property type="entry name" value="RNA_pol_A_CTD"/>
    <property type="match status" value="1"/>
</dbReference>
<comment type="subunit">
    <text evidence="11">Homodimer. The RNAP catalytic core consists of 2 alpha, 1 beta, 1 beta' and 1 omega subunit. When a sigma factor is associated with the core the holoenzyme is formed, which can initiate transcription.</text>
</comment>
<dbReference type="FunFam" id="2.170.120.12:FF:000001">
    <property type="entry name" value="DNA-directed RNA polymerase subunit alpha"/>
    <property type="match status" value="1"/>
</dbReference>
<keyword evidence="15" id="KW-1185">Reference proteome</keyword>
<dbReference type="CDD" id="cd06928">
    <property type="entry name" value="RNAP_alpha_NTD"/>
    <property type="match status" value="1"/>
</dbReference>
<dbReference type="EC" id="2.7.7.6" evidence="2 11"/>
<keyword evidence="7 11" id="KW-0804">Transcription</keyword>
<feature type="compositionally biased region" description="Low complexity" evidence="12">
    <location>
        <begin position="1"/>
        <end position="10"/>
    </location>
</feature>
<dbReference type="Pfam" id="PF01193">
    <property type="entry name" value="RNA_pol_L"/>
    <property type="match status" value="1"/>
</dbReference>
<evidence type="ECO:0000256" key="5">
    <source>
        <dbReference type="ARBA" id="ARBA00022679"/>
    </source>
</evidence>
<feature type="region of interest" description="Disordered" evidence="12">
    <location>
        <begin position="1"/>
        <end position="20"/>
    </location>
</feature>
<dbReference type="NCBIfam" id="NF003513">
    <property type="entry name" value="PRK05182.1-2"/>
    <property type="match status" value="1"/>
</dbReference>
<evidence type="ECO:0000256" key="10">
    <source>
        <dbReference type="ARBA" id="ARBA00048552"/>
    </source>
</evidence>
<dbReference type="Pfam" id="PF01000">
    <property type="entry name" value="RNA_pol_A_bac"/>
    <property type="match status" value="1"/>
</dbReference>
<comment type="catalytic activity">
    <reaction evidence="10 11">
        <text>RNA(n) + a ribonucleoside 5'-triphosphate = RNA(n+1) + diphosphate</text>
        <dbReference type="Rhea" id="RHEA:21248"/>
        <dbReference type="Rhea" id="RHEA-COMP:14527"/>
        <dbReference type="Rhea" id="RHEA-COMP:17342"/>
        <dbReference type="ChEBI" id="CHEBI:33019"/>
        <dbReference type="ChEBI" id="CHEBI:61557"/>
        <dbReference type="ChEBI" id="CHEBI:140395"/>
        <dbReference type="EC" id="2.7.7.6"/>
    </reaction>
</comment>
<dbReference type="Gene3D" id="3.30.1360.10">
    <property type="entry name" value="RNA polymerase, RBP11-like subunit"/>
    <property type="match status" value="1"/>
</dbReference>
<comment type="similarity">
    <text evidence="1 11">Belongs to the RNA polymerase alpha chain family.</text>
</comment>
<evidence type="ECO:0000256" key="1">
    <source>
        <dbReference type="ARBA" id="ARBA00007123"/>
    </source>
</evidence>
<organism evidence="14 15">
    <name type="scientific">Oceaniferula flava</name>
    <dbReference type="NCBI Taxonomy" id="2800421"/>
    <lineage>
        <taxon>Bacteria</taxon>
        <taxon>Pseudomonadati</taxon>
        <taxon>Verrucomicrobiota</taxon>
        <taxon>Verrucomicrobiia</taxon>
        <taxon>Verrucomicrobiales</taxon>
        <taxon>Verrucomicrobiaceae</taxon>
        <taxon>Oceaniferula</taxon>
    </lineage>
</organism>
<dbReference type="NCBIfam" id="TIGR02027">
    <property type="entry name" value="rpoA"/>
    <property type="match status" value="1"/>
</dbReference>
<dbReference type="GO" id="GO:0046983">
    <property type="term" value="F:protein dimerization activity"/>
    <property type="evidence" value="ECO:0007669"/>
    <property type="project" value="InterPro"/>
</dbReference>
<comment type="caution">
    <text evidence="14">The sequence shown here is derived from an EMBL/GenBank/DDBJ whole genome shotgun (WGS) entry which is preliminary data.</text>
</comment>
<gene>
    <name evidence="11" type="primary">rpoA</name>
    <name evidence="14" type="ORF">JIN83_02855</name>
</gene>
<dbReference type="HAMAP" id="MF_00059">
    <property type="entry name" value="RNApol_bact_RpoA"/>
    <property type="match status" value="1"/>
</dbReference>
<dbReference type="InterPro" id="IPR011262">
    <property type="entry name" value="DNA-dir_RNA_pol_insert"/>
</dbReference>
<keyword evidence="5 11" id="KW-0808">Transferase</keyword>
<dbReference type="RefSeq" id="WP_309488490.1">
    <property type="nucleotide sequence ID" value="NZ_JAENIG010000001.1"/>
</dbReference>
<evidence type="ECO:0000256" key="9">
    <source>
        <dbReference type="ARBA" id="ARBA00033070"/>
    </source>
</evidence>
<dbReference type="Gene3D" id="2.170.120.12">
    <property type="entry name" value="DNA-directed RNA polymerase, insert domain"/>
    <property type="match status" value="1"/>
</dbReference>
<dbReference type="InterPro" id="IPR011263">
    <property type="entry name" value="DNA-dir_RNA_pol_RpoA/D/Rpb3"/>
</dbReference>
<evidence type="ECO:0000313" key="15">
    <source>
        <dbReference type="Proteomes" id="UP000634206"/>
    </source>
</evidence>
<dbReference type="InterPro" id="IPR036603">
    <property type="entry name" value="RBP11-like"/>
</dbReference>
<feature type="region of interest" description="Alpha C-terminal domain (alpha-CTD)" evidence="11">
    <location>
        <begin position="270"/>
        <end position="376"/>
    </location>
</feature>
<dbReference type="InterPro" id="IPR011773">
    <property type="entry name" value="DNA-dir_RpoA"/>
</dbReference>
<keyword evidence="4 11" id="KW-0240">DNA-directed RNA polymerase</keyword>
<dbReference type="GO" id="GO:0006351">
    <property type="term" value="P:DNA-templated transcription"/>
    <property type="evidence" value="ECO:0007669"/>
    <property type="project" value="UniProtKB-UniRule"/>
</dbReference>
<evidence type="ECO:0000256" key="4">
    <source>
        <dbReference type="ARBA" id="ARBA00022478"/>
    </source>
</evidence>
<evidence type="ECO:0000256" key="8">
    <source>
        <dbReference type="ARBA" id="ARBA00032524"/>
    </source>
</evidence>
<dbReference type="EMBL" id="JAENIG010000001">
    <property type="protein sequence ID" value="MBK1853886.1"/>
    <property type="molecule type" value="Genomic_DNA"/>
</dbReference>
<dbReference type="Gene3D" id="1.10.150.20">
    <property type="entry name" value="5' to 3' exonuclease, C-terminal subdomain"/>
    <property type="match status" value="1"/>
</dbReference>
<evidence type="ECO:0000256" key="3">
    <source>
        <dbReference type="ARBA" id="ARBA00015972"/>
    </source>
</evidence>
<dbReference type="SUPFAM" id="SSF47789">
    <property type="entry name" value="C-terminal domain of RNA polymerase alpha subunit"/>
    <property type="match status" value="1"/>
</dbReference>
<evidence type="ECO:0000256" key="12">
    <source>
        <dbReference type="SAM" id="MobiDB-lite"/>
    </source>
</evidence>
<dbReference type="NCBIfam" id="NF003519">
    <property type="entry name" value="PRK05182.2-5"/>
    <property type="match status" value="1"/>
</dbReference>
<dbReference type="SMART" id="SM00662">
    <property type="entry name" value="RPOLD"/>
    <property type="match status" value="1"/>
</dbReference>
<evidence type="ECO:0000259" key="13">
    <source>
        <dbReference type="SMART" id="SM00662"/>
    </source>
</evidence>
<dbReference type="AlphaFoldDB" id="A0AAE2VBK5"/>
<evidence type="ECO:0000313" key="14">
    <source>
        <dbReference type="EMBL" id="MBK1853886.1"/>
    </source>
</evidence>
<dbReference type="GO" id="GO:0005737">
    <property type="term" value="C:cytoplasm"/>
    <property type="evidence" value="ECO:0007669"/>
    <property type="project" value="UniProtKB-ARBA"/>
</dbReference>
<reference evidence="14" key="1">
    <citation type="submission" date="2021-01" db="EMBL/GenBank/DDBJ databases">
        <title>Modified the classification status of verrucomicrobia.</title>
        <authorList>
            <person name="Feng X."/>
        </authorList>
    </citation>
    <scope>NUCLEOTIDE SEQUENCE</scope>
    <source>
        <strain evidence="14">5K15</strain>
    </source>
</reference>
<proteinExistence type="inferred from homology"/>
<accession>A0AAE2VBK5</accession>
<feature type="domain" description="DNA-directed RNA polymerase RpoA/D/Rpb3-type" evidence="13">
    <location>
        <begin position="42"/>
        <end position="249"/>
    </location>
</feature>
<keyword evidence="6 11" id="KW-0548">Nucleotidyltransferase</keyword>
<dbReference type="InterPro" id="IPR036643">
    <property type="entry name" value="RNApol_insert_sf"/>
</dbReference>
<feature type="region of interest" description="Alpha N-terminal domain (alpha-NTD)" evidence="11">
    <location>
        <begin position="1"/>
        <end position="250"/>
    </location>
</feature>